<dbReference type="PANTHER" id="PTHR43081:SF1">
    <property type="entry name" value="ADENYLATE CYCLASE, TERMINAL-DIFFERENTIATION SPECIFIC"/>
    <property type="match status" value="1"/>
</dbReference>
<dbReference type="InParanoid" id="K3X9B4"/>
<organism evidence="4 5">
    <name type="scientific">Globisporangium ultimum (strain ATCC 200006 / CBS 805.95 / DAOM BR144)</name>
    <name type="common">Pythium ultimum</name>
    <dbReference type="NCBI Taxonomy" id="431595"/>
    <lineage>
        <taxon>Eukaryota</taxon>
        <taxon>Sar</taxon>
        <taxon>Stramenopiles</taxon>
        <taxon>Oomycota</taxon>
        <taxon>Peronosporomycetes</taxon>
        <taxon>Pythiales</taxon>
        <taxon>Pythiaceae</taxon>
        <taxon>Globisporangium</taxon>
    </lineage>
</organism>
<dbReference type="SUPFAM" id="SSF55073">
    <property type="entry name" value="Nucleotide cyclase"/>
    <property type="match status" value="1"/>
</dbReference>
<dbReference type="HOGENOM" id="CLU_018845_0_0_1"/>
<name>K3X9B4_GLOUD</name>
<dbReference type="SMART" id="SM00044">
    <property type="entry name" value="CYCc"/>
    <property type="match status" value="1"/>
</dbReference>
<evidence type="ECO:0000313" key="5">
    <source>
        <dbReference type="Proteomes" id="UP000019132"/>
    </source>
</evidence>
<feature type="domain" description="Guanylate cyclase" evidence="3">
    <location>
        <begin position="278"/>
        <end position="482"/>
    </location>
</feature>
<evidence type="ECO:0000259" key="3">
    <source>
        <dbReference type="SMART" id="SM00044"/>
    </source>
</evidence>
<sequence length="601" mass="67710">MPHFRNCHMFWTTTAGALMTLSALGTAFTVLKLRIRWTTIDISCARFLYLMFFVYLCIWCTLRAGFYIWRVWPYPEQLSIRGIINTKQASKAWMTALLCVGDAAHFAVALVTFPLVYELFRIATHAMDRGRAKERARIRLYCWVIHAMLLLFMAIQTGLAIAFKGYTMYTYYCLLSVYVVQALSLLYMVWLLAALKTGGRAQAPVDGEVVSSPIYDRLKRMLIVNAFFHFQFEVSIVINLALSGHHTALVEYTGLSLLLFSSTGLALSIITTCSQSCIMSMCKCCLGEDQFPARSSAARMINERPPLQNPVFVVTDIESSSDLWAIDGGRTMQLATEIHDDILRARLLKYRGYEITTCGDSFQLAFHTIREAVEYCLDVQLELLVANWPKQLHNLVPGTQKKRAGTRLIFSGLRVRMGIHDACEADGDLVRVPHTITGKMTYTGASHIIATEVGDIGNGGQILATQRIVDWLLLHEDLIAIRFAVEHVKKFKISHVNTHLELFQVFPLLLKARLRHFQPPRLHQGASFTMAARASVTGEAIAGLLQWRLESGIIYADREHADDADTKRKRTSGGQTSPKDENVCELYLSAETPQEYTCEPL</sequence>
<dbReference type="GO" id="GO:0035556">
    <property type="term" value="P:intracellular signal transduction"/>
    <property type="evidence" value="ECO:0007669"/>
    <property type="project" value="InterPro"/>
</dbReference>
<evidence type="ECO:0000256" key="1">
    <source>
        <dbReference type="SAM" id="MobiDB-lite"/>
    </source>
</evidence>
<protein>
    <recommendedName>
        <fullName evidence="3">Guanylate cyclase domain-containing protein</fullName>
    </recommendedName>
</protein>
<dbReference type="STRING" id="431595.K3X9B4"/>
<dbReference type="AlphaFoldDB" id="K3X9B4"/>
<dbReference type="GO" id="GO:0009190">
    <property type="term" value="P:cyclic nucleotide biosynthetic process"/>
    <property type="evidence" value="ECO:0007669"/>
    <property type="project" value="InterPro"/>
</dbReference>
<dbReference type="EnsemblProtists" id="PYU1_T013813">
    <property type="protein sequence ID" value="PYU1_T013813"/>
    <property type="gene ID" value="PYU1_G013784"/>
</dbReference>
<feature type="region of interest" description="Disordered" evidence="1">
    <location>
        <begin position="564"/>
        <end position="583"/>
    </location>
</feature>
<feature type="transmembrane region" description="Helical" evidence="2">
    <location>
        <begin position="15"/>
        <end position="35"/>
    </location>
</feature>
<feature type="transmembrane region" description="Helical" evidence="2">
    <location>
        <begin position="254"/>
        <end position="273"/>
    </location>
</feature>
<feature type="transmembrane region" description="Helical" evidence="2">
    <location>
        <begin position="92"/>
        <end position="120"/>
    </location>
</feature>
<dbReference type="eggNOG" id="KOG0618">
    <property type="taxonomic scope" value="Eukaryota"/>
</dbReference>
<evidence type="ECO:0000313" key="4">
    <source>
        <dbReference type="EnsemblProtists" id="PYU1_T013813"/>
    </source>
</evidence>
<dbReference type="InterPro" id="IPR050697">
    <property type="entry name" value="Adenylyl/Guanylyl_Cyclase_3/4"/>
</dbReference>
<reference evidence="4" key="3">
    <citation type="submission" date="2015-02" db="UniProtKB">
        <authorList>
            <consortium name="EnsemblProtists"/>
        </authorList>
    </citation>
    <scope>IDENTIFICATION</scope>
    <source>
        <strain evidence="4">DAOM BR144</strain>
    </source>
</reference>
<keyword evidence="2" id="KW-0472">Membrane</keyword>
<keyword evidence="5" id="KW-1185">Reference proteome</keyword>
<reference evidence="5" key="2">
    <citation type="submission" date="2010-04" db="EMBL/GenBank/DDBJ databases">
        <authorList>
            <person name="Buell R."/>
            <person name="Hamilton J."/>
            <person name="Hostetler J."/>
        </authorList>
    </citation>
    <scope>NUCLEOTIDE SEQUENCE [LARGE SCALE GENOMIC DNA]</scope>
    <source>
        <strain evidence="5">DAOM:BR144</strain>
    </source>
</reference>
<keyword evidence="2" id="KW-0812">Transmembrane</keyword>
<keyword evidence="2" id="KW-1133">Transmembrane helix</keyword>
<dbReference type="PANTHER" id="PTHR43081">
    <property type="entry name" value="ADENYLATE CYCLASE, TERMINAL-DIFFERENTIATION SPECIFIC-RELATED"/>
    <property type="match status" value="1"/>
</dbReference>
<feature type="transmembrane region" description="Helical" evidence="2">
    <location>
        <begin position="169"/>
        <end position="193"/>
    </location>
</feature>
<dbReference type="Pfam" id="PF00211">
    <property type="entry name" value="Guanylate_cyc"/>
    <property type="match status" value="1"/>
</dbReference>
<feature type="transmembrane region" description="Helical" evidence="2">
    <location>
        <begin position="47"/>
        <end position="72"/>
    </location>
</feature>
<dbReference type="Gene3D" id="3.30.70.1230">
    <property type="entry name" value="Nucleotide cyclase"/>
    <property type="match status" value="1"/>
</dbReference>
<feature type="transmembrane region" description="Helical" evidence="2">
    <location>
        <begin position="222"/>
        <end position="242"/>
    </location>
</feature>
<dbReference type="Proteomes" id="UP000019132">
    <property type="component" value="Unassembled WGS sequence"/>
</dbReference>
<proteinExistence type="predicted"/>
<reference evidence="5" key="1">
    <citation type="journal article" date="2010" name="Genome Biol.">
        <title>Genome sequence of the necrotrophic plant pathogen Pythium ultimum reveals original pathogenicity mechanisms and effector repertoire.</title>
        <authorList>
            <person name="Levesque C.A."/>
            <person name="Brouwer H."/>
            <person name="Cano L."/>
            <person name="Hamilton J.P."/>
            <person name="Holt C."/>
            <person name="Huitema E."/>
            <person name="Raffaele S."/>
            <person name="Robideau G.P."/>
            <person name="Thines M."/>
            <person name="Win J."/>
            <person name="Zerillo M.M."/>
            <person name="Beakes G.W."/>
            <person name="Boore J.L."/>
            <person name="Busam D."/>
            <person name="Dumas B."/>
            <person name="Ferriera S."/>
            <person name="Fuerstenberg S.I."/>
            <person name="Gachon C.M."/>
            <person name="Gaulin E."/>
            <person name="Govers F."/>
            <person name="Grenville-Briggs L."/>
            <person name="Horner N."/>
            <person name="Hostetler J."/>
            <person name="Jiang R.H."/>
            <person name="Johnson J."/>
            <person name="Krajaejun T."/>
            <person name="Lin H."/>
            <person name="Meijer H.J."/>
            <person name="Moore B."/>
            <person name="Morris P."/>
            <person name="Phuntmart V."/>
            <person name="Puiu D."/>
            <person name="Shetty J."/>
            <person name="Stajich J.E."/>
            <person name="Tripathy S."/>
            <person name="Wawra S."/>
            <person name="van West P."/>
            <person name="Whitty B.R."/>
            <person name="Coutinho P.M."/>
            <person name="Henrissat B."/>
            <person name="Martin F."/>
            <person name="Thomas P.D."/>
            <person name="Tyler B.M."/>
            <person name="De Vries R.P."/>
            <person name="Kamoun S."/>
            <person name="Yandell M."/>
            <person name="Tisserat N."/>
            <person name="Buell C.R."/>
        </authorList>
    </citation>
    <scope>NUCLEOTIDE SEQUENCE</scope>
    <source>
        <strain evidence="5">DAOM:BR144</strain>
    </source>
</reference>
<evidence type="ECO:0000256" key="2">
    <source>
        <dbReference type="SAM" id="Phobius"/>
    </source>
</evidence>
<feature type="transmembrane region" description="Helical" evidence="2">
    <location>
        <begin position="140"/>
        <end position="163"/>
    </location>
</feature>
<dbReference type="InterPro" id="IPR029787">
    <property type="entry name" value="Nucleotide_cyclase"/>
</dbReference>
<dbReference type="InterPro" id="IPR001054">
    <property type="entry name" value="A/G_cyclase"/>
</dbReference>
<dbReference type="EMBL" id="GL376614">
    <property type="status" value="NOT_ANNOTATED_CDS"/>
    <property type="molecule type" value="Genomic_DNA"/>
</dbReference>
<accession>K3X9B4</accession>
<dbReference type="VEuPathDB" id="FungiDB:PYU1_G013784"/>